<dbReference type="SUPFAM" id="SSF48371">
    <property type="entry name" value="ARM repeat"/>
    <property type="match status" value="1"/>
</dbReference>
<gene>
    <name evidence="2" type="primary">LOC108010143</name>
</gene>
<reference evidence="2" key="1">
    <citation type="submission" date="2025-08" db="UniProtKB">
        <authorList>
            <consortium name="RefSeq"/>
        </authorList>
    </citation>
    <scope>IDENTIFICATION</scope>
</reference>
<dbReference type="Gene3D" id="1.25.10.10">
    <property type="entry name" value="Leucine-rich Repeat Variant"/>
    <property type="match status" value="1"/>
</dbReference>
<sequence>MTSETVKAVCLKLVEFSVMDNSEKSAKNFAEDMLSNMEMFWDGKLVDGLLGYLKHPTFLREPRQCVRSLRVLHEMTTHCTEVDLRRLALDTNILHSLKEILEIPKTRELIVRTSLDLISNLDLSGWQTRDAIIESGLLVALLKLMNPHRKDPQKFKALLDQILWLLYQMLGYKVPGPKKIALYAVAVVLEKLLVPNRDVNIILPLLRVARLVSEYKSVTLPAMIYSGLFERVAPFVLSPVMEIKREAIFVLANTCEQPRKRRKDLLYRFPKIIVLYINDFFLSGTVEIRVLIHQLLGVIIDNKCIRTDMMLRLIPKIIWCASKKEPELEVRRAAGWTLASLAIHLEPKNFSLFIKFGGYHVLCQVLHSDPPAKLLQNILAVFLRLIESYPDMKTFLISMLRHCGVSPILQKLLDSENPTVNTLATLLCLHGDDWMGYVRNIQHLI</sequence>
<protein>
    <recommendedName>
        <fullName evidence="3">Alpha-karyopherin 5</fullName>
    </recommendedName>
</protein>
<organism evidence="1 2">
    <name type="scientific">Drosophila suzukii</name>
    <name type="common">Spotted-wing drosophila fruit fly</name>
    <dbReference type="NCBI Taxonomy" id="28584"/>
    <lineage>
        <taxon>Eukaryota</taxon>
        <taxon>Metazoa</taxon>
        <taxon>Ecdysozoa</taxon>
        <taxon>Arthropoda</taxon>
        <taxon>Hexapoda</taxon>
        <taxon>Insecta</taxon>
        <taxon>Pterygota</taxon>
        <taxon>Neoptera</taxon>
        <taxon>Endopterygota</taxon>
        <taxon>Diptera</taxon>
        <taxon>Brachycera</taxon>
        <taxon>Muscomorpha</taxon>
        <taxon>Ephydroidea</taxon>
        <taxon>Drosophilidae</taxon>
        <taxon>Drosophila</taxon>
        <taxon>Sophophora</taxon>
    </lineage>
</organism>
<dbReference type="InterPro" id="IPR016024">
    <property type="entry name" value="ARM-type_fold"/>
</dbReference>
<name>A0AB39Z975_DROSZ</name>
<evidence type="ECO:0000313" key="2">
    <source>
        <dbReference type="RefSeq" id="XP_016930469.2"/>
    </source>
</evidence>
<dbReference type="InterPro" id="IPR011989">
    <property type="entry name" value="ARM-like"/>
</dbReference>
<keyword evidence="1" id="KW-1185">Reference proteome</keyword>
<evidence type="ECO:0008006" key="3">
    <source>
        <dbReference type="Google" id="ProtNLM"/>
    </source>
</evidence>
<evidence type="ECO:0000313" key="1">
    <source>
        <dbReference type="Proteomes" id="UP001652628"/>
    </source>
</evidence>
<accession>A0AB39Z975</accession>
<dbReference type="Proteomes" id="UP001652628">
    <property type="component" value="Chromosome 2L"/>
</dbReference>
<dbReference type="RefSeq" id="XP_016930469.2">
    <property type="nucleotide sequence ID" value="XM_017074980.4"/>
</dbReference>
<dbReference type="GeneID" id="108010143"/>
<dbReference type="AlphaFoldDB" id="A0AB39Z975"/>
<proteinExistence type="predicted"/>